<comment type="caution">
    <text evidence="1">The sequence shown here is derived from an EMBL/GenBank/DDBJ whole genome shotgun (WGS) entry which is preliminary data.</text>
</comment>
<protein>
    <submittedName>
        <fullName evidence="1">Uncharacterized protein</fullName>
    </submittedName>
</protein>
<gene>
    <name evidence="1" type="ORF">N7493_007851</name>
</gene>
<keyword evidence="2" id="KW-1185">Reference proteome</keyword>
<dbReference type="AlphaFoldDB" id="A0AAD6MUI4"/>
<dbReference type="Proteomes" id="UP001215712">
    <property type="component" value="Unassembled WGS sequence"/>
</dbReference>
<proteinExistence type="predicted"/>
<evidence type="ECO:0000313" key="1">
    <source>
        <dbReference type="EMBL" id="KAJ5719396.1"/>
    </source>
</evidence>
<reference evidence="1" key="1">
    <citation type="journal article" date="2023" name="IMA Fungus">
        <title>Comparative genomic study of the Penicillium genus elucidates a diverse pangenome and 15 lateral gene transfer events.</title>
        <authorList>
            <person name="Petersen C."/>
            <person name="Sorensen T."/>
            <person name="Nielsen M.R."/>
            <person name="Sondergaard T.E."/>
            <person name="Sorensen J.L."/>
            <person name="Fitzpatrick D.A."/>
            <person name="Frisvad J.C."/>
            <person name="Nielsen K.L."/>
        </authorList>
    </citation>
    <scope>NUCLEOTIDE SEQUENCE</scope>
    <source>
        <strain evidence="1">IBT 17514</strain>
    </source>
</reference>
<sequence length="155" mass="17619">MVLHELQGKLVGVVRNIVQKQGVEEDLMENARELLGKYTAANRDYDYMTEKLAQTTDNGEKDPFLISTKDILGFCLMRDNQLIPTGDQLKEPEQVMHGKRPVVLPGSSRNEHEEKIQWARLWERILMGGVWWCGTDRAYASHGSAQNSGHHTSNN</sequence>
<dbReference type="EMBL" id="JAQJAN010000011">
    <property type="protein sequence ID" value="KAJ5719396.1"/>
    <property type="molecule type" value="Genomic_DNA"/>
</dbReference>
<evidence type="ECO:0000313" key="2">
    <source>
        <dbReference type="Proteomes" id="UP001215712"/>
    </source>
</evidence>
<organism evidence="1 2">
    <name type="scientific">Penicillium malachiteum</name>
    <dbReference type="NCBI Taxonomy" id="1324776"/>
    <lineage>
        <taxon>Eukaryota</taxon>
        <taxon>Fungi</taxon>
        <taxon>Dikarya</taxon>
        <taxon>Ascomycota</taxon>
        <taxon>Pezizomycotina</taxon>
        <taxon>Eurotiomycetes</taxon>
        <taxon>Eurotiomycetidae</taxon>
        <taxon>Eurotiales</taxon>
        <taxon>Aspergillaceae</taxon>
        <taxon>Penicillium</taxon>
    </lineage>
</organism>
<reference evidence="1" key="2">
    <citation type="submission" date="2023-01" db="EMBL/GenBank/DDBJ databases">
        <authorList>
            <person name="Petersen C."/>
        </authorList>
    </citation>
    <scope>NUCLEOTIDE SEQUENCE</scope>
    <source>
        <strain evidence="1">IBT 17514</strain>
    </source>
</reference>
<accession>A0AAD6MUI4</accession>
<name>A0AAD6MUI4_9EURO</name>